<name>A0A3G5AGA2_9VIRU</name>
<protein>
    <submittedName>
        <fullName evidence="1">Uncharacterized protein</fullName>
    </submittedName>
</protein>
<reference evidence="1" key="1">
    <citation type="submission" date="2018-10" db="EMBL/GenBank/DDBJ databases">
        <title>Hidden diversity of soil giant viruses.</title>
        <authorList>
            <person name="Schulz F."/>
            <person name="Alteio L."/>
            <person name="Goudeau D."/>
            <person name="Ryan E.M."/>
            <person name="Malmstrom R.R."/>
            <person name="Blanchard J."/>
            <person name="Woyke T."/>
        </authorList>
    </citation>
    <scope>NUCLEOTIDE SEQUENCE</scope>
    <source>
        <strain evidence="1">SAV1</strain>
    </source>
</reference>
<proteinExistence type="predicted"/>
<sequence length="32" mass="3915">MDVLRNFTITNIFSISKNKKLKKKWQINYNID</sequence>
<accession>A0A3G5AGA2</accession>
<dbReference type="EMBL" id="MK072447">
    <property type="protein sequence ID" value="AYV85321.1"/>
    <property type="molecule type" value="Genomic_DNA"/>
</dbReference>
<organism evidence="1">
    <name type="scientific">Satyrvirus sp</name>
    <dbReference type="NCBI Taxonomy" id="2487771"/>
    <lineage>
        <taxon>Viruses</taxon>
        <taxon>Varidnaviria</taxon>
        <taxon>Bamfordvirae</taxon>
        <taxon>Nucleocytoviricota</taxon>
        <taxon>Megaviricetes</taxon>
        <taxon>Imitervirales</taxon>
        <taxon>Mimiviridae</taxon>
        <taxon>Megamimivirinae</taxon>
    </lineage>
</organism>
<evidence type="ECO:0000313" key="1">
    <source>
        <dbReference type="EMBL" id="AYV85321.1"/>
    </source>
</evidence>
<gene>
    <name evidence="1" type="ORF">Satyrvirus11_3</name>
</gene>